<dbReference type="Proteomes" id="UP000006038">
    <property type="component" value="Chromosome 1"/>
</dbReference>
<dbReference type="InterPro" id="IPR011009">
    <property type="entry name" value="Kinase-like_dom_sf"/>
</dbReference>
<dbReference type="HOGENOM" id="CLU_2149713_0_0_1"/>
<keyword evidence="2" id="KW-1185">Reference proteome</keyword>
<name>J3L5P6_ORYBR</name>
<accession>J3L5P6</accession>
<dbReference type="AlphaFoldDB" id="J3L5P6"/>
<dbReference type="Gene3D" id="1.10.510.10">
    <property type="entry name" value="Transferase(Phosphotransferase) domain 1"/>
    <property type="match status" value="1"/>
</dbReference>
<reference evidence="1" key="2">
    <citation type="submission" date="2013-04" db="UniProtKB">
        <authorList>
            <consortium name="EnsemblPlants"/>
        </authorList>
    </citation>
    <scope>IDENTIFICATION</scope>
</reference>
<dbReference type="Gramene" id="OB01G45520.1">
    <property type="protein sequence ID" value="OB01G45520.1"/>
    <property type="gene ID" value="OB01G45520"/>
</dbReference>
<reference evidence="1" key="1">
    <citation type="journal article" date="2013" name="Nat. Commun.">
        <title>Whole-genome sequencing of Oryza brachyantha reveals mechanisms underlying Oryza genome evolution.</title>
        <authorList>
            <person name="Chen J."/>
            <person name="Huang Q."/>
            <person name="Gao D."/>
            <person name="Wang J."/>
            <person name="Lang Y."/>
            <person name="Liu T."/>
            <person name="Li B."/>
            <person name="Bai Z."/>
            <person name="Luis Goicoechea J."/>
            <person name="Liang C."/>
            <person name="Chen C."/>
            <person name="Zhang W."/>
            <person name="Sun S."/>
            <person name="Liao Y."/>
            <person name="Zhang X."/>
            <person name="Yang L."/>
            <person name="Song C."/>
            <person name="Wang M."/>
            <person name="Shi J."/>
            <person name="Liu G."/>
            <person name="Liu J."/>
            <person name="Zhou H."/>
            <person name="Zhou W."/>
            <person name="Yu Q."/>
            <person name="An N."/>
            <person name="Chen Y."/>
            <person name="Cai Q."/>
            <person name="Wang B."/>
            <person name="Liu B."/>
            <person name="Min J."/>
            <person name="Huang Y."/>
            <person name="Wu H."/>
            <person name="Li Z."/>
            <person name="Zhang Y."/>
            <person name="Yin Y."/>
            <person name="Song W."/>
            <person name="Jiang J."/>
            <person name="Jackson S.A."/>
            <person name="Wing R.A."/>
            <person name="Wang J."/>
            <person name="Chen M."/>
        </authorList>
    </citation>
    <scope>NUCLEOTIDE SEQUENCE [LARGE SCALE GENOMIC DNA]</scope>
    <source>
        <strain evidence="1">cv. IRGC 101232</strain>
    </source>
</reference>
<dbReference type="InterPro" id="IPR008271">
    <property type="entry name" value="Ser/Thr_kinase_AS"/>
</dbReference>
<protein>
    <recommendedName>
        <fullName evidence="3">Protein kinase domain-containing protein</fullName>
    </recommendedName>
</protein>
<dbReference type="EnsemblPlants" id="OB01G45520.1">
    <property type="protein sequence ID" value="OB01G45520.1"/>
    <property type="gene ID" value="OB01G45520"/>
</dbReference>
<organism evidence="1">
    <name type="scientific">Oryza brachyantha</name>
    <name type="common">malo sina</name>
    <dbReference type="NCBI Taxonomy" id="4533"/>
    <lineage>
        <taxon>Eukaryota</taxon>
        <taxon>Viridiplantae</taxon>
        <taxon>Streptophyta</taxon>
        <taxon>Embryophyta</taxon>
        <taxon>Tracheophyta</taxon>
        <taxon>Spermatophyta</taxon>
        <taxon>Magnoliopsida</taxon>
        <taxon>Liliopsida</taxon>
        <taxon>Poales</taxon>
        <taxon>Poaceae</taxon>
        <taxon>BOP clade</taxon>
        <taxon>Oryzoideae</taxon>
        <taxon>Oryzeae</taxon>
        <taxon>Oryzinae</taxon>
        <taxon>Oryza</taxon>
    </lineage>
</organism>
<evidence type="ECO:0000313" key="1">
    <source>
        <dbReference type="EnsemblPlants" id="OB01G45520.1"/>
    </source>
</evidence>
<evidence type="ECO:0000313" key="2">
    <source>
        <dbReference type="Proteomes" id="UP000006038"/>
    </source>
</evidence>
<sequence>MEQLQTIQIGSVFYIAGYHSLVVMLEMRESWCSRTPRTATSMSRDLTIIHGDIKASNVLLDAKLCEFGFVHVEFSAAVRTPTIRASPSLQWDPVEARSRMVVFLHKKYVKLT</sequence>
<evidence type="ECO:0008006" key="3">
    <source>
        <dbReference type="Google" id="ProtNLM"/>
    </source>
</evidence>
<dbReference type="PROSITE" id="PS00108">
    <property type="entry name" value="PROTEIN_KINASE_ST"/>
    <property type="match status" value="1"/>
</dbReference>
<proteinExistence type="predicted"/>
<dbReference type="SUPFAM" id="SSF56112">
    <property type="entry name" value="Protein kinase-like (PK-like)"/>
    <property type="match status" value="1"/>
</dbReference>
<dbReference type="GO" id="GO:0004672">
    <property type="term" value="F:protein kinase activity"/>
    <property type="evidence" value="ECO:0007669"/>
    <property type="project" value="InterPro"/>
</dbReference>